<dbReference type="GO" id="GO:0005829">
    <property type="term" value="C:cytosol"/>
    <property type="evidence" value="ECO:0007669"/>
    <property type="project" value="TreeGrafter"/>
</dbReference>
<dbReference type="Gene3D" id="1.20.1610.10">
    <property type="entry name" value="alpha-1,2-mannosidases domains"/>
    <property type="match status" value="1"/>
</dbReference>
<dbReference type="PANTHER" id="PTHR12143:SF39">
    <property type="entry name" value="SECRETED PROTEIN"/>
    <property type="match status" value="1"/>
</dbReference>
<dbReference type="SUPFAM" id="SSF48208">
    <property type="entry name" value="Six-hairpin glycosidases"/>
    <property type="match status" value="1"/>
</dbReference>
<sequence length="690" mass="76918">MGFSHTHLSGTGCGDLLDFLVMPGTGESKIVPGPRSNPDAGYRSRFSHDDEHAEPGFYSVLLKDYGIRAELTATERAGLHRYTFPAGNGAPSTGHIIVDLEHSYAYNGHSAVVTASLAHVAPATLAGGHTTKAWGDGRQIYFTMQFSQQPTRTVFYQDSNVVAQGTQPLTGKSLKCVLFFDLSRDPVVLVKTGISGVDAESAANNLKVEIPGWDFEGIRRNARRKWNEQLSRIAIETENETHRRIFYAALYHASVGPSLFDDVDGRYRGMDKQIHQLDPNQRNYTAFSLWDTYRAAHPLYTLINAERVPDFANTLIRMAEESPSGMPVWPLQGCETGTMTGYHSAAVIAEACNKGIAGVNYQQAYKLMMKRAMVDDYRGLGYYRSKGYIPCDLEEESVSKTFEYCYDDWAIAHVANKLGHLDDAKMLVARSRNYRNYYDRSMNFARPRLSSGEWATPFSPIEMGTSKKWRDFTESNSWQTSFGIQHDAAGLIEIMGGQAKFLAKLNELFDQPSTLPADAPPDIAGLVGQYAHGNEPSHHIAYLYTYAGQPHKTQARVRMLMETMYKALPDGLQGNEDVGQMSAWFIMSSMGFYSVDPVSGNYIFGTPLFDNVRLQLGEGKQLEIIAHRESPKDQYIQSVTFNGKPYTRSWFNHRDIATGGRIVFQMGSEPNLEFGSQPEDFPPSLTLDGA</sequence>
<gene>
    <name evidence="4" type="ORF">ACPOL_5650</name>
</gene>
<dbReference type="InterPro" id="IPR005887">
    <property type="entry name" value="GH92_a_mannosidase_put"/>
</dbReference>
<dbReference type="KEGG" id="abas:ACPOL_5650"/>
<dbReference type="AlphaFoldDB" id="A0A2Z5G7B8"/>
<dbReference type="InterPro" id="IPR012939">
    <property type="entry name" value="Glyco_hydro_92"/>
</dbReference>
<dbReference type="Gene3D" id="1.20.1050.60">
    <property type="entry name" value="alpha-1,2-mannosidase"/>
    <property type="match status" value="1"/>
</dbReference>
<evidence type="ECO:0000259" key="3">
    <source>
        <dbReference type="Pfam" id="PF17678"/>
    </source>
</evidence>
<dbReference type="GO" id="GO:0005975">
    <property type="term" value="P:carbohydrate metabolic process"/>
    <property type="evidence" value="ECO:0007669"/>
    <property type="project" value="InterPro"/>
</dbReference>
<dbReference type="NCBIfam" id="TIGR01180">
    <property type="entry name" value="aman2_put"/>
    <property type="match status" value="1"/>
</dbReference>
<reference evidence="4 5" key="1">
    <citation type="journal article" date="2018" name="Front. Microbiol.">
        <title>Hydrolytic Capabilities as a Key to Environmental Success: Chitinolytic and Cellulolytic Acidobacteria From Acidic Sub-arctic Soils and Boreal Peatlands.</title>
        <authorList>
            <person name="Belova S.E."/>
            <person name="Ravin N.V."/>
            <person name="Pankratov T.A."/>
            <person name="Rakitin A.L."/>
            <person name="Ivanova A.A."/>
            <person name="Beletsky A.V."/>
            <person name="Mardanov A.V."/>
            <person name="Sinninghe Damste J.S."/>
            <person name="Dedysh S.N."/>
        </authorList>
    </citation>
    <scope>NUCLEOTIDE SEQUENCE [LARGE SCALE GENOMIC DNA]</scope>
    <source>
        <strain evidence="4 5">SBC82</strain>
    </source>
</reference>
<accession>A0A2Z5G7B8</accession>
<dbReference type="InterPro" id="IPR014718">
    <property type="entry name" value="GH-type_carb-bd"/>
</dbReference>
<evidence type="ECO:0000313" key="5">
    <source>
        <dbReference type="Proteomes" id="UP000253606"/>
    </source>
</evidence>
<evidence type="ECO:0000259" key="2">
    <source>
        <dbReference type="Pfam" id="PF07971"/>
    </source>
</evidence>
<dbReference type="Gene3D" id="3.30.2080.10">
    <property type="entry name" value="GH92 mannosidase domain"/>
    <property type="match status" value="1"/>
</dbReference>
<dbReference type="InterPro" id="IPR050883">
    <property type="entry name" value="PNGase"/>
</dbReference>
<proteinExistence type="predicted"/>
<feature type="domain" description="Glycosyl hydrolase family 92" evidence="2">
    <location>
        <begin position="202"/>
        <end position="668"/>
    </location>
</feature>
<dbReference type="InterPro" id="IPR041371">
    <property type="entry name" value="GH92_N"/>
</dbReference>
<dbReference type="FunFam" id="3.30.2080.10:FF:000001">
    <property type="entry name" value="Alpha-1,2-mannosidase subfamily"/>
    <property type="match status" value="1"/>
</dbReference>
<dbReference type="Pfam" id="PF17678">
    <property type="entry name" value="Glyco_hydro_92N"/>
    <property type="match status" value="1"/>
</dbReference>
<dbReference type="PANTHER" id="PTHR12143">
    <property type="entry name" value="PEPTIDE N-GLYCANASE PNGASE -RELATED"/>
    <property type="match status" value="1"/>
</dbReference>
<dbReference type="Proteomes" id="UP000253606">
    <property type="component" value="Chromosome"/>
</dbReference>
<keyword evidence="5" id="KW-1185">Reference proteome</keyword>
<dbReference type="InterPro" id="IPR008928">
    <property type="entry name" value="6-hairpin_glycosidase_sf"/>
</dbReference>
<feature type="domain" description="Glycosyl hydrolase family 92 N-terminal" evidence="3">
    <location>
        <begin position="1"/>
        <end position="195"/>
    </location>
</feature>
<protein>
    <submittedName>
        <fullName evidence="4">Alpha-1,2-mannosidase</fullName>
    </submittedName>
</protein>
<dbReference type="Gene3D" id="2.70.98.10">
    <property type="match status" value="1"/>
</dbReference>
<feature type="region of interest" description="Disordered" evidence="1">
    <location>
        <begin position="28"/>
        <end position="48"/>
    </location>
</feature>
<name>A0A2Z5G7B8_9BACT</name>
<dbReference type="GO" id="GO:0006516">
    <property type="term" value="P:glycoprotein catabolic process"/>
    <property type="evidence" value="ECO:0007669"/>
    <property type="project" value="TreeGrafter"/>
</dbReference>
<evidence type="ECO:0000256" key="1">
    <source>
        <dbReference type="SAM" id="MobiDB-lite"/>
    </source>
</evidence>
<evidence type="ECO:0000313" key="4">
    <source>
        <dbReference type="EMBL" id="AXC14898.1"/>
    </source>
</evidence>
<dbReference type="Pfam" id="PF07971">
    <property type="entry name" value="Glyco_hydro_92"/>
    <property type="match status" value="1"/>
</dbReference>
<organism evidence="4 5">
    <name type="scientific">Acidisarcina polymorpha</name>
    <dbReference type="NCBI Taxonomy" id="2211140"/>
    <lineage>
        <taxon>Bacteria</taxon>
        <taxon>Pseudomonadati</taxon>
        <taxon>Acidobacteriota</taxon>
        <taxon>Terriglobia</taxon>
        <taxon>Terriglobales</taxon>
        <taxon>Acidobacteriaceae</taxon>
        <taxon>Acidisarcina</taxon>
    </lineage>
</organism>
<dbReference type="GO" id="GO:0000224">
    <property type="term" value="F:peptide-N4-(N-acetyl-beta-glucosaminyl)asparagine amidase activity"/>
    <property type="evidence" value="ECO:0007669"/>
    <property type="project" value="TreeGrafter"/>
</dbReference>
<dbReference type="GO" id="GO:0030246">
    <property type="term" value="F:carbohydrate binding"/>
    <property type="evidence" value="ECO:0007669"/>
    <property type="project" value="InterPro"/>
</dbReference>
<dbReference type="EMBL" id="CP030840">
    <property type="protein sequence ID" value="AXC14898.1"/>
    <property type="molecule type" value="Genomic_DNA"/>
</dbReference>